<comment type="subcellular location">
    <subcellularLocation>
        <location evidence="1">Nucleus</location>
    </subcellularLocation>
</comment>
<dbReference type="InterPro" id="IPR007219">
    <property type="entry name" value="XnlR_reg_dom"/>
</dbReference>
<dbReference type="PROSITE" id="PS00463">
    <property type="entry name" value="ZN2_CY6_FUNGAL_1"/>
    <property type="match status" value="1"/>
</dbReference>
<dbReference type="GO" id="GO:0000981">
    <property type="term" value="F:DNA-binding transcription factor activity, RNA polymerase II-specific"/>
    <property type="evidence" value="ECO:0007669"/>
    <property type="project" value="InterPro"/>
</dbReference>
<sequence>MHACDRCHRRKSKCDKVLPACGPCQKAGVACKYVDRTKGHQQLLEKLQRRLKQVEATNRALAAKLASHASPAAQSETNEDGNEVDSEMPAPDDALGEATAGRQETERDDNEVIEEVTFLSSGAGGEQHFLGSASGVFLASLVSSTMVSSRSQGTHERDTRGRSSRFQPVSPLTNVSCEAPALPAEQVARNLHRAYFEHDHLCYPFLHRETALCALDQAYQDPSFLEQNAFASFEFDMILAIATASVHKFNIEALPDADAYQIRATQRLNEVMRDGGVQALQALLLLCQYRMTNSIQDTSTSLWHIVGVASRMCFELGLHREQTYRLTETTDTRDKTSYAAIQCEISRRCFWCVVAMDRIVSITLGRPLAIHLQDVEVALPDPSLDTAFDRDNINLRRQSSSSFSRTALFVHIVRYRIICGDILSALHNTSGRTQSDAASTLVARDKLANDLAQWHHETAALALPEIDLSSPLLGDQSSYRAREWYELLYYNALLMLYRPSPALPLSSRQDAGVLQSIFVAAKQSITLYSLLHRSRRINYTWITLHSVFMAGLSYVYAVGRHFRASKRRAPGSTSSLLQSDPTIIEIVHDSRACSNVLVGISERWNVTKHCHDVFNRLTDAMLADTIEYHSQSTGPASAQPKSAALGPGEPLLPVDNTAVSTTPGIAPLASWDISDPSSDSLGVDSVLRECFDDLRRFQMLEGHGDDPVGRLFHDWLGEIGDIDMNLPPMW</sequence>
<organism evidence="11 12">
    <name type="scientific">Aspergillus arachidicola</name>
    <dbReference type="NCBI Taxonomy" id="656916"/>
    <lineage>
        <taxon>Eukaryota</taxon>
        <taxon>Fungi</taxon>
        <taxon>Dikarya</taxon>
        <taxon>Ascomycota</taxon>
        <taxon>Pezizomycotina</taxon>
        <taxon>Eurotiomycetes</taxon>
        <taxon>Eurotiomycetidae</taxon>
        <taxon>Eurotiales</taxon>
        <taxon>Aspergillaceae</taxon>
        <taxon>Aspergillus</taxon>
        <taxon>Aspergillus subgen. Circumdati</taxon>
    </lineage>
</organism>
<evidence type="ECO:0000256" key="3">
    <source>
        <dbReference type="ARBA" id="ARBA00022833"/>
    </source>
</evidence>
<evidence type="ECO:0000313" key="12">
    <source>
        <dbReference type="Proteomes" id="UP000231358"/>
    </source>
</evidence>
<dbReference type="InterPro" id="IPR036864">
    <property type="entry name" value="Zn2-C6_fun-type_DNA-bd_sf"/>
</dbReference>
<dbReference type="GO" id="GO:0005634">
    <property type="term" value="C:nucleus"/>
    <property type="evidence" value="ECO:0007669"/>
    <property type="project" value="UniProtKB-SubCell"/>
</dbReference>
<keyword evidence="12" id="KW-1185">Reference proteome</keyword>
<evidence type="ECO:0000256" key="9">
    <source>
        <dbReference type="SAM" id="Phobius"/>
    </source>
</evidence>
<proteinExistence type="predicted"/>
<evidence type="ECO:0000256" key="5">
    <source>
        <dbReference type="ARBA" id="ARBA00023125"/>
    </source>
</evidence>
<evidence type="ECO:0000256" key="7">
    <source>
        <dbReference type="ARBA" id="ARBA00023242"/>
    </source>
</evidence>
<dbReference type="InterPro" id="IPR052202">
    <property type="entry name" value="Yeast_MetPath_Reg"/>
</dbReference>
<dbReference type="Gene3D" id="4.10.240.10">
    <property type="entry name" value="Zn(2)-C6 fungal-type DNA-binding domain"/>
    <property type="match status" value="1"/>
</dbReference>
<evidence type="ECO:0000256" key="1">
    <source>
        <dbReference type="ARBA" id="ARBA00004123"/>
    </source>
</evidence>
<dbReference type="SUPFAM" id="SSF57701">
    <property type="entry name" value="Zn2/Cys6 DNA-binding domain"/>
    <property type="match status" value="1"/>
</dbReference>
<dbReference type="AlphaFoldDB" id="A0A2G7FT16"/>
<dbReference type="GO" id="GO:0008270">
    <property type="term" value="F:zinc ion binding"/>
    <property type="evidence" value="ECO:0007669"/>
    <property type="project" value="InterPro"/>
</dbReference>
<dbReference type="Pfam" id="PF00172">
    <property type="entry name" value="Zn_clus"/>
    <property type="match status" value="1"/>
</dbReference>
<keyword evidence="7" id="KW-0539">Nucleus</keyword>
<keyword evidence="5" id="KW-0238">DNA-binding</keyword>
<feature type="transmembrane region" description="Helical" evidence="9">
    <location>
        <begin position="539"/>
        <end position="558"/>
    </location>
</feature>
<protein>
    <submittedName>
        <fullName evidence="11">Putative Fungal specific transcription factor</fullName>
    </submittedName>
</protein>
<keyword evidence="6" id="KW-0804">Transcription</keyword>
<dbReference type="InterPro" id="IPR001138">
    <property type="entry name" value="Zn2Cys6_DnaBD"/>
</dbReference>
<dbReference type="PROSITE" id="PS50048">
    <property type="entry name" value="ZN2_CY6_FUNGAL_2"/>
    <property type="match status" value="1"/>
</dbReference>
<dbReference type="CDD" id="cd12148">
    <property type="entry name" value="fungal_TF_MHR"/>
    <property type="match status" value="1"/>
</dbReference>
<gene>
    <name evidence="11" type="ORF">AARAC_010622</name>
</gene>
<keyword evidence="9" id="KW-0472">Membrane</keyword>
<keyword evidence="2" id="KW-0479">Metal-binding</keyword>
<reference evidence="11 12" key="1">
    <citation type="submission" date="2017-05" db="EMBL/GenBank/DDBJ databases">
        <title>Genome sequence for an aflatoxigenic pathogen of Argentinian peanut, Aspergillus arachidicola.</title>
        <authorList>
            <person name="Moore G."/>
            <person name="Beltz S.B."/>
            <person name="Mack B.M."/>
        </authorList>
    </citation>
    <scope>NUCLEOTIDE SEQUENCE [LARGE SCALE GENOMIC DNA]</scope>
    <source>
        <strain evidence="11 12">CBS 117610</strain>
    </source>
</reference>
<keyword evidence="4" id="KW-0805">Transcription regulation</keyword>
<evidence type="ECO:0000256" key="2">
    <source>
        <dbReference type="ARBA" id="ARBA00022723"/>
    </source>
</evidence>
<dbReference type="PANTHER" id="PTHR47782">
    <property type="entry name" value="ZN(II)2CYS6 TRANSCRIPTION FACTOR (EUROFUNG)-RELATED"/>
    <property type="match status" value="1"/>
</dbReference>
<dbReference type="CDD" id="cd00067">
    <property type="entry name" value="GAL4"/>
    <property type="match status" value="1"/>
</dbReference>
<feature type="domain" description="Zn(2)-C6 fungal-type" evidence="10">
    <location>
        <begin position="3"/>
        <end position="33"/>
    </location>
</feature>
<keyword evidence="9" id="KW-0812">Transmembrane</keyword>
<dbReference type="SMART" id="SM00906">
    <property type="entry name" value="Fungal_trans"/>
    <property type="match status" value="1"/>
</dbReference>
<evidence type="ECO:0000256" key="4">
    <source>
        <dbReference type="ARBA" id="ARBA00023015"/>
    </source>
</evidence>
<dbReference type="Pfam" id="PF04082">
    <property type="entry name" value="Fungal_trans"/>
    <property type="match status" value="1"/>
</dbReference>
<keyword evidence="9" id="KW-1133">Transmembrane helix</keyword>
<comment type="caution">
    <text evidence="11">The sequence shown here is derived from an EMBL/GenBank/DDBJ whole genome shotgun (WGS) entry which is preliminary data.</text>
</comment>
<evidence type="ECO:0000259" key="10">
    <source>
        <dbReference type="PROSITE" id="PS50048"/>
    </source>
</evidence>
<feature type="region of interest" description="Disordered" evidence="8">
    <location>
        <begin position="148"/>
        <end position="169"/>
    </location>
</feature>
<dbReference type="STRING" id="656916.A0A2G7FT16"/>
<dbReference type="PANTHER" id="PTHR47782:SF12">
    <property type="entry name" value="ZN(II)2CYS6 TRANSCRIPTION FACTOR (EUROFUNG)"/>
    <property type="match status" value="1"/>
</dbReference>
<dbReference type="Proteomes" id="UP000231358">
    <property type="component" value="Unassembled WGS sequence"/>
</dbReference>
<dbReference type="EMBL" id="NEXV01000428">
    <property type="protein sequence ID" value="PIG83696.1"/>
    <property type="molecule type" value="Genomic_DNA"/>
</dbReference>
<feature type="region of interest" description="Disordered" evidence="8">
    <location>
        <begin position="63"/>
        <end position="110"/>
    </location>
</feature>
<feature type="compositionally biased region" description="Low complexity" evidence="8">
    <location>
        <begin position="63"/>
        <end position="73"/>
    </location>
</feature>
<keyword evidence="3" id="KW-0862">Zinc</keyword>
<evidence type="ECO:0000256" key="8">
    <source>
        <dbReference type="SAM" id="MobiDB-lite"/>
    </source>
</evidence>
<evidence type="ECO:0000256" key="6">
    <source>
        <dbReference type="ARBA" id="ARBA00023163"/>
    </source>
</evidence>
<feature type="compositionally biased region" description="Acidic residues" evidence="8">
    <location>
        <begin position="77"/>
        <end position="86"/>
    </location>
</feature>
<accession>A0A2G7FT16</accession>
<dbReference type="SMART" id="SM00066">
    <property type="entry name" value="GAL4"/>
    <property type="match status" value="1"/>
</dbReference>
<evidence type="ECO:0000313" key="11">
    <source>
        <dbReference type="EMBL" id="PIG83696.1"/>
    </source>
</evidence>
<dbReference type="GO" id="GO:0045944">
    <property type="term" value="P:positive regulation of transcription by RNA polymerase II"/>
    <property type="evidence" value="ECO:0007669"/>
    <property type="project" value="TreeGrafter"/>
</dbReference>
<name>A0A2G7FT16_9EURO</name>
<dbReference type="GO" id="GO:0006351">
    <property type="term" value="P:DNA-templated transcription"/>
    <property type="evidence" value="ECO:0007669"/>
    <property type="project" value="InterPro"/>
</dbReference>
<dbReference type="GO" id="GO:0043565">
    <property type="term" value="F:sequence-specific DNA binding"/>
    <property type="evidence" value="ECO:0007669"/>
    <property type="project" value="TreeGrafter"/>
</dbReference>